<keyword evidence="2" id="KW-1185">Reference proteome</keyword>
<organism evidence="1 2">
    <name type="scientific">Basidiobolus ranarum</name>
    <dbReference type="NCBI Taxonomy" id="34480"/>
    <lineage>
        <taxon>Eukaryota</taxon>
        <taxon>Fungi</taxon>
        <taxon>Fungi incertae sedis</taxon>
        <taxon>Zoopagomycota</taxon>
        <taxon>Entomophthoromycotina</taxon>
        <taxon>Basidiobolomycetes</taxon>
        <taxon>Basidiobolales</taxon>
        <taxon>Basidiobolaceae</taxon>
        <taxon>Basidiobolus</taxon>
    </lineage>
</organism>
<sequence length="64" mass="7185">MFGLLSRALTTSNSLVRSSFASNNVLFEQIRQKSQFAIGKKGKTAKLKAMLKAKQRRLRKGKTN</sequence>
<evidence type="ECO:0000313" key="2">
    <source>
        <dbReference type="Proteomes" id="UP001479436"/>
    </source>
</evidence>
<name>A0ABR2X540_9FUNG</name>
<reference evidence="1 2" key="1">
    <citation type="submission" date="2023-04" db="EMBL/GenBank/DDBJ databases">
        <title>Genome of Basidiobolus ranarum AG-B5.</title>
        <authorList>
            <person name="Stajich J.E."/>
            <person name="Carter-House D."/>
            <person name="Gryganskyi A."/>
        </authorList>
    </citation>
    <scope>NUCLEOTIDE SEQUENCE [LARGE SCALE GENOMIC DNA]</scope>
    <source>
        <strain evidence="1 2">AG-B5</strain>
    </source>
</reference>
<evidence type="ECO:0000313" key="1">
    <source>
        <dbReference type="EMBL" id="KAK9768919.1"/>
    </source>
</evidence>
<protein>
    <submittedName>
        <fullName evidence="1">Uncharacterized protein</fullName>
    </submittedName>
</protein>
<gene>
    <name evidence="1" type="ORF">K7432_000046</name>
</gene>
<dbReference type="EMBL" id="JASJQH010000001">
    <property type="protein sequence ID" value="KAK9768919.1"/>
    <property type="molecule type" value="Genomic_DNA"/>
</dbReference>
<accession>A0ABR2X540</accession>
<proteinExistence type="predicted"/>
<comment type="caution">
    <text evidence="1">The sequence shown here is derived from an EMBL/GenBank/DDBJ whole genome shotgun (WGS) entry which is preliminary data.</text>
</comment>
<dbReference type="Proteomes" id="UP001479436">
    <property type="component" value="Unassembled WGS sequence"/>
</dbReference>